<dbReference type="Proteomes" id="UP001412239">
    <property type="component" value="Unassembled WGS sequence"/>
</dbReference>
<dbReference type="InterPro" id="IPR050863">
    <property type="entry name" value="CenT-Element_Derived"/>
</dbReference>
<dbReference type="GO" id="GO:0005634">
    <property type="term" value="C:nucleus"/>
    <property type="evidence" value="ECO:0007669"/>
    <property type="project" value="TreeGrafter"/>
</dbReference>
<evidence type="ECO:0000259" key="2">
    <source>
        <dbReference type="Pfam" id="PF03184"/>
    </source>
</evidence>
<proteinExistence type="predicted"/>
<feature type="region of interest" description="Disordered" evidence="1">
    <location>
        <begin position="337"/>
        <end position="358"/>
    </location>
</feature>
<organism evidence="3 4">
    <name type="scientific">Tuber aestivum</name>
    <name type="common">summer truffle</name>
    <dbReference type="NCBI Taxonomy" id="59557"/>
    <lineage>
        <taxon>Eukaryota</taxon>
        <taxon>Fungi</taxon>
        <taxon>Dikarya</taxon>
        <taxon>Ascomycota</taxon>
        <taxon>Pezizomycotina</taxon>
        <taxon>Pezizomycetes</taxon>
        <taxon>Pezizales</taxon>
        <taxon>Tuberaceae</taxon>
        <taxon>Tuber</taxon>
    </lineage>
</organism>
<evidence type="ECO:0000256" key="1">
    <source>
        <dbReference type="SAM" id="MobiDB-lite"/>
    </source>
</evidence>
<accession>A0A292PJ59</accession>
<name>A0A292PJ59_9PEZI</name>
<dbReference type="InterPro" id="IPR004875">
    <property type="entry name" value="DDE_SF_endonuclease_dom"/>
</dbReference>
<evidence type="ECO:0000313" key="4">
    <source>
        <dbReference type="Proteomes" id="UP001412239"/>
    </source>
</evidence>
<dbReference type="GO" id="GO:0003677">
    <property type="term" value="F:DNA binding"/>
    <property type="evidence" value="ECO:0007669"/>
    <property type="project" value="TreeGrafter"/>
</dbReference>
<dbReference type="PANTHER" id="PTHR19303:SF74">
    <property type="entry name" value="POGO TRANSPOSABLE ELEMENT WITH KRAB DOMAIN"/>
    <property type="match status" value="1"/>
</dbReference>
<feature type="domain" description="DDE-1" evidence="2">
    <location>
        <begin position="136"/>
        <end position="299"/>
    </location>
</feature>
<dbReference type="AlphaFoldDB" id="A0A292PJ59"/>
<sequence>MKKIHLSEKLPAATVSNTTPFSVHYMVRKPEKKKMKIDVLCLVQKFKHRHPSVRVKRAAKFEKKRIEVTAELVHAFFERFKRECQRYSVEDRDIWNMDETNFKVGELARLRRVFVSGPNSDMPLRGFADEGDSFTIIECINKFGSSVVPAFILKGKVTVESQLPADEQLESQFRFAIAHTDSSFNNKAHGFEWLARIFIPYTRGNTSRQPWRVLLLDGHESHFSPEMCDLAYYNRVLLLFFLGKATHLLQPLDIGIFGPLKQSFRALIEADAAEGELHVDWSDFYKTYEKARKETITEHLCHAGFRHAGLIPPDPLIPLSNMRNPEYLTNLLPTIENEEQDKGSGASDIDEDEEEDEITEAYRQGVAGARRKDFRDVFTALRQLRAIARKHAAEAKVNGTLQRRAENEIRSLKRAKRSKKQVRTDPNQLFCTQRDIMRARGLEVSSPIQPASPVPSSPPTIDADNSPHQEVPGEIV</sequence>
<reference evidence="3" key="1">
    <citation type="submission" date="2015-10" db="EMBL/GenBank/DDBJ databases">
        <authorList>
            <person name="Regsiter A."/>
            <person name="william w."/>
        </authorList>
    </citation>
    <scope>NUCLEOTIDE SEQUENCE</scope>
    <source>
        <strain evidence="3">Montdore</strain>
    </source>
</reference>
<feature type="compositionally biased region" description="Acidic residues" evidence="1">
    <location>
        <begin position="348"/>
        <end position="358"/>
    </location>
</feature>
<gene>
    <name evidence="3" type="ORF">GSTUAT00008252001</name>
</gene>
<dbReference type="EMBL" id="LN891185">
    <property type="protein sequence ID" value="CUS07662.1"/>
    <property type="molecule type" value="Genomic_DNA"/>
</dbReference>
<dbReference type="Pfam" id="PF03184">
    <property type="entry name" value="DDE_1"/>
    <property type="match status" value="1"/>
</dbReference>
<keyword evidence="4" id="KW-1185">Reference proteome</keyword>
<dbReference type="PANTHER" id="PTHR19303">
    <property type="entry name" value="TRANSPOSON"/>
    <property type="match status" value="1"/>
</dbReference>
<protein>
    <recommendedName>
        <fullName evidence="2">DDE-1 domain-containing protein</fullName>
    </recommendedName>
</protein>
<feature type="region of interest" description="Disordered" evidence="1">
    <location>
        <begin position="440"/>
        <end position="476"/>
    </location>
</feature>
<evidence type="ECO:0000313" key="3">
    <source>
        <dbReference type="EMBL" id="CUS07662.1"/>
    </source>
</evidence>